<organism evidence="2 3">
    <name type="scientific">Penicillium thymicola</name>
    <dbReference type="NCBI Taxonomy" id="293382"/>
    <lineage>
        <taxon>Eukaryota</taxon>
        <taxon>Fungi</taxon>
        <taxon>Dikarya</taxon>
        <taxon>Ascomycota</taxon>
        <taxon>Pezizomycotina</taxon>
        <taxon>Eurotiomycetes</taxon>
        <taxon>Eurotiomycetidae</taxon>
        <taxon>Eurotiales</taxon>
        <taxon>Aspergillaceae</taxon>
        <taxon>Penicillium</taxon>
    </lineage>
</organism>
<protein>
    <submittedName>
        <fullName evidence="2">Uncharacterized protein</fullName>
    </submittedName>
</protein>
<keyword evidence="1" id="KW-0812">Transmembrane</keyword>
<keyword evidence="1" id="KW-1133">Transmembrane helix</keyword>
<dbReference type="AlphaFoldDB" id="A0AAI9T7F6"/>
<keyword evidence="3" id="KW-1185">Reference proteome</keyword>
<proteinExistence type="predicted"/>
<comment type="caution">
    <text evidence="2">The sequence shown here is derived from an EMBL/GenBank/DDBJ whole genome shotgun (WGS) entry which is preliminary data.</text>
</comment>
<accession>A0AAI9T7F6</accession>
<dbReference type="Proteomes" id="UP001227192">
    <property type="component" value="Unassembled WGS sequence"/>
</dbReference>
<evidence type="ECO:0000313" key="3">
    <source>
        <dbReference type="Proteomes" id="UP001227192"/>
    </source>
</evidence>
<name>A0AAI9T7F6_PENTH</name>
<gene>
    <name evidence="2" type="ORF">VN97_g11828</name>
</gene>
<evidence type="ECO:0000313" key="2">
    <source>
        <dbReference type="EMBL" id="KAJ9481640.1"/>
    </source>
</evidence>
<dbReference type="EMBL" id="LACB01000720">
    <property type="protein sequence ID" value="KAJ9481640.1"/>
    <property type="molecule type" value="Genomic_DNA"/>
</dbReference>
<feature type="transmembrane region" description="Helical" evidence="1">
    <location>
        <begin position="46"/>
        <end position="64"/>
    </location>
</feature>
<evidence type="ECO:0000256" key="1">
    <source>
        <dbReference type="SAM" id="Phobius"/>
    </source>
</evidence>
<keyword evidence="1" id="KW-0472">Membrane</keyword>
<sequence>MLRSTLHQCSAGASTEHFETLSWQWGCQYFSTLHELYSARMSRFECFFFFFFFFFVFFFVWDLLHPLIKHQTT</sequence>
<reference evidence="2" key="1">
    <citation type="submission" date="2015-06" db="EMBL/GenBank/DDBJ databases">
        <authorList>
            <person name="Nguyen H."/>
        </authorList>
    </citation>
    <scope>NUCLEOTIDE SEQUENCE</scope>
    <source>
        <strain evidence="2">DAOM 180753</strain>
    </source>
</reference>
<reference evidence="2" key="2">
    <citation type="journal article" date="2016" name="Fungal Biol.">
        <title>Ochratoxin A production by Penicillium thymicola.</title>
        <authorList>
            <person name="Nguyen H.D.T."/>
            <person name="McMullin D.R."/>
            <person name="Ponomareva E."/>
            <person name="Riley R."/>
            <person name="Pomraning K.R."/>
            <person name="Baker S.E."/>
            <person name="Seifert K.A."/>
        </authorList>
    </citation>
    <scope>NUCLEOTIDE SEQUENCE</scope>
    <source>
        <strain evidence="2">DAOM 180753</strain>
    </source>
</reference>